<dbReference type="InterPro" id="IPR014027">
    <property type="entry name" value="UDP-Glc/GDP-Man_DH_C"/>
</dbReference>
<dbReference type="PANTHER" id="PTHR43491">
    <property type="entry name" value="UDP-N-ACETYL-D-MANNOSAMINE DEHYDROGENASE"/>
    <property type="match status" value="1"/>
</dbReference>
<organism evidence="5">
    <name type="scientific">candidate division WOR-3 bacterium</name>
    <dbReference type="NCBI Taxonomy" id="2052148"/>
    <lineage>
        <taxon>Bacteria</taxon>
        <taxon>Bacteria division WOR-3</taxon>
    </lineage>
</organism>
<keyword evidence="1" id="KW-0560">Oxidoreductase</keyword>
<dbReference type="SMART" id="SM00984">
    <property type="entry name" value="UDPG_MGDP_dh_C"/>
    <property type="match status" value="1"/>
</dbReference>
<dbReference type="NCBIfam" id="TIGR03026">
    <property type="entry name" value="NDP-sugDHase"/>
    <property type="match status" value="1"/>
</dbReference>
<dbReference type="InterPro" id="IPR036220">
    <property type="entry name" value="UDP-Glc/GDP-Man_DH_C_sf"/>
</dbReference>
<dbReference type="Pfam" id="PF03720">
    <property type="entry name" value="UDPG_MGDP_dh_C"/>
    <property type="match status" value="1"/>
</dbReference>
<dbReference type="InterPro" id="IPR014026">
    <property type="entry name" value="UDP-Glc/GDP-Man_DH_dimer"/>
</dbReference>
<dbReference type="PANTHER" id="PTHR43491:SF1">
    <property type="entry name" value="UDP-N-ACETYL-D-MANNOSAMINE DEHYDROGENASE"/>
    <property type="match status" value="1"/>
</dbReference>
<dbReference type="PIRSF" id="PIRSF000124">
    <property type="entry name" value="UDPglc_GDPman_dh"/>
    <property type="match status" value="1"/>
</dbReference>
<dbReference type="GO" id="GO:0016628">
    <property type="term" value="F:oxidoreductase activity, acting on the CH-CH group of donors, NAD or NADP as acceptor"/>
    <property type="evidence" value="ECO:0007669"/>
    <property type="project" value="InterPro"/>
</dbReference>
<dbReference type="GO" id="GO:0051287">
    <property type="term" value="F:NAD binding"/>
    <property type="evidence" value="ECO:0007669"/>
    <property type="project" value="InterPro"/>
</dbReference>
<evidence type="ECO:0000256" key="3">
    <source>
        <dbReference type="PIRNR" id="PIRNR000124"/>
    </source>
</evidence>
<gene>
    <name evidence="5" type="ORF">ENV70_00030</name>
</gene>
<dbReference type="InterPro" id="IPR001732">
    <property type="entry name" value="UDP-Glc/GDP-Man_DH_N"/>
</dbReference>
<dbReference type="PIRSF" id="PIRSF500136">
    <property type="entry name" value="UDP_ManNAc_DH"/>
    <property type="match status" value="1"/>
</dbReference>
<dbReference type="EMBL" id="DTHJ01000002">
    <property type="protein sequence ID" value="HHS61993.1"/>
    <property type="molecule type" value="Genomic_DNA"/>
</dbReference>
<sequence length="442" mass="50004">MLERLIKTKKARIGIIGLGYVGLPLALELCRQGFSIIGVDIDKERVDKINRGISFIDDVPQSELARFVKQKKLSATTDYKKLKDADIIIICVPTPVNANKEPDLNPVINSSENIARVLRKNQLVILKSTTFPETTEKIVLPILNQRGLKVGKDFYLAFCPERIDPGNKRFGVANTPTVVGGITKRCTRIAALFYKQFVNNVVPVSSARTAEMTKLLENTFRNVNIALVNEFAQLCERMGNINIWEVIEAAKTKPFGFMPFYPGPGVGGHCIPVDPYYLSYKAREYDFHTVFIELSARVNEEMPYFVVNKTIEELSRSGICPAQAKVLLLGMAFKKDISDLRDSPAIKVYQIIKDRVAKLEYNDPHVPYFELNGRKIKSVKIDFKRLNKYDAVVILTDHSAYDYEKIVRYARLIIDTRNAIKKENRKVKKLGCGSNCINTPSF</sequence>
<dbReference type="Pfam" id="PF00984">
    <property type="entry name" value="UDPG_MGDP_dh"/>
    <property type="match status" value="1"/>
</dbReference>
<dbReference type="InterPro" id="IPR008927">
    <property type="entry name" value="6-PGluconate_DH-like_C_sf"/>
</dbReference>
<dbReference type="InterPro" id="IPR028359">
    <property type="entry name" value="UDP_ManNAc/GlcNAc_DH"/>
</dbReference>
<accession>A0A7C6AEP6</accession>
<dbReference type="Pfam" id="PF03721">
    <property type="entry name" value="UDPG_MGDP_dh_N"/>
    <property type="match status" value="1"/>
</dbReference>
<keyword evidence="2" id="KW-0520">NAD</keyword>
<comment type="similarity">
    <text evidence="3">Belongs to the UDP-glucose/GDP-mannose dehydrogenase family.</text>
</comment>
<evidence type="ECO:0000259" key="4">
    <source>
        <dbReference type="SMART" id="SM00984"/>
    </source>
</evidence>
<dbReference type="InterPro" id="IPR036291">
    <property type="entry name" value="NAD(P)-bd_dom_sf"/>
</dbReference>
<reference evidence="5" key="1">
    <citation type="journal article" date="2020" name="mSystems">
        <title>Genome- and Community-Level Interaction Insights into Carbon Utilization and Element Cycling Functions of Hydrothermarchaeota in Hydrothermal Sediment.</title>
        <authorList>
            <person name="Zhou Z."/>
            <person name="Liu Y."/>
            <person name="Xu W."/>
            <person name="Pan J."/>
            <person name="Luo Z.H."/>
            <person name="Li M."/>
        </authorList>
    </citation>
    <scope>NUCLEOTIDE SEQUENCE [LARGE SCALE GENOMIC DNA]</scope>
    <source>
        <strain evidence="5">SpSt-783</strain>
    </source>
</reference>
<dbReference type="GO" id="GO:0016616">
    <property type="term" value="F:oxidoreductase activity, acting on the CH-OH group of donors, NAD or NADP as acceptor"/>
    <property type="evidence" value="ECO:0007669"/>
    <property type="project" value="InterPro"/>
</dbReference>
<dbReference type="AlphaFoldDB" id="A0A7C6AEP6"/>
<dbReference type="SUPFAM" id="SSF51735">
    <property type="entry name" value="NAD(P)-binding Rossmann-fold domains"/>
    <property type="match status" value="1"/>
</dbReference>
<comment type="caution">
    <text evidence="5">The sequence shown here is derived from an EMBL/GenBank/DDBJ whole genome shotgun (WGS) entry which is preliminary data.</text>
</comment>
<dbReference type="SUPFAM" id="SSF52413">
    <property type="entry name" value="UDP-glucose/GDP-mannose dehydrogenase C-terminal domain"/>
    <property type="match status" value="1"/>
</dbReference>
<proteinExistence type="inferred from homology"/>
<feature type="domain" description="UDP-glucose/GDP-mannose dehydrogenase C-terminal" evidence="4">
    <location>
        <begin position="327"/>
        <end position="422"/>
    </location>
</feature>
<protein>
    <submittedName>
        <fullName evidence="5">Nucleotide sugar dehydrogenase</fullName>
    </submittedName>
</protein>
<dbReference type="GO" id="GO:0000271">
    <property type="term" value="P:polysaccharide biosynthetic process"/>
    <property type="evidence" value="ECO:0007669"/>
    <property type="project" value="InterPro"/>
</dbReference>
<dbReference type="SUPFAM" id="SSF48179">
    <property type="entry name" value="6-phosphogluconate dehydrogenase C-terminal domain-like"/>
    <property type="match status" value="1"/>
</dbReference>
<dbReference type="InterPro" id="IPR017476">
    <property type="entry name" value="UDP-Glc/GDP-Man"/>
</dbReference>
<evidence type="ECO:0000256" key="1">
    <source>
        <dbReference type="ARBA" id="ARBA00023002"/>
    </source>
</evidence>
<evidence type="ECO:0000313" key="5">
    <source>
        <dbReference type="EMBL" id="HHS61993.1"/>
    </source>
</evidence>
<evidence type="ECO:0000256" key="2">
    <source>
        <dbReference type="ARBA" id="ARBA00023027"/>
    </source>
</evidence>
<dbReference type="Gene3D" id="3.40.50.720">
    <property type="entry name" value="NAD(P)-binding Rossmann-like Domain"/>
    <property type="match status" value="2"/>
</dbReference>
<name>A0A7C6AEP6_UNCW3</name>